<dbReference type="GO" id="GO:0000166">
    <property type="term" value="F:nucleotide binding"/>
    <property type="evidence" value="ECO:0007669"/>
    <property type="project" value="InterPro"/>
</dbReference>
<dbReference type="SUPFAM" id="SSF51735">
    <property type="entry name" value="NAD(P)-binding Rossmann-fold domains"/>
    <property type="match status" value="1"/>
</dbReference>
<accession>B4D0V3</accession>
<dbReference type="Gene3D" id="3.30.360.10">
    <property type="entry name" value="Dihydrodipicolinate Reductase, domain 2"/>
    <property type="match status" value="1"/>
</dbReference>
<proteinExistence type="predicted"/>
<dbReference type="NCBIfam" id="TIGR01409">
    <property type="entry name" value="TAT_signal_seq"/>
    <property type="match status" value="1"/>
</dbReference>
<feature type="domain" description="GFO/IDH/MocA-like oxidoreductase" evidence="2">
    <location>
        <begin position="196"/>
        <end position="329"/>
    </location>
</feature>
<dbReference type="PANTHER" id="PTHR43818">
    <property type="entry name" value="BCDNA.GH03377"/>
    <property type="match status" value="1"/>
</dbReference>
<name>B4D0V3_9BACT</name>
<evidence type="ECO:0000313" key="4">
    <source>
        <dbReference type="Proteomes" id="UP000005824"/>
    </source>
</evidence>
<dbReference type="SUPFAM" id="SSF55347">
    <property type="entry name" value="Glyceraldehyde-3-phosphate dehydrogenase-like, C-terminal domain"/>
    <property type="match status" value="1"/>
</dbReference>
<dbReference type="InterPro" id="IPR036291">
    <property type="entry name" value="NAD(P)-bd_dom_sf"/>
</dbReference>
<dbReference type="InterPro" id="IPR006311">
    <property type="entry name" value="TAT_signal"/>
</dbReference>
<dbReference type="InterPro" id="IPR019546">
    <property type="entry name" value="TAT_signal_bac_arc"/>
</dbReference>
<dbReference type="PANTHER" id="PTHR43818:SF5">
    <property type="entry name" value="OXIDOREDUCTASE FAMILY PROTEIN"/>
    <property type="match status" value="1"/>
</dbReference>
<dbReference type="Proteomes" id="UP000005824">
    <property type="component" value="Unassembled WGS sequence"/>
</dbReference>
<protein>
    <submittedName>
        <fullName evidence="3">Oxidoreductase domain protein</fullName>
    </submittedName>
</protein>
<evidence type="ECO:0000313" key="3">
    <source>
        <dbReference type="EMBL" id="EDY19965.1"/>
    </source>
</evidence>
<comment type="caution">
    <text evidence="3">The sequence shown here is derived from an EMBL/GenBank/DDBJ whole genome shotgun (WGS) entry which is preliminary data.</text>
</comment>
<dbReference type="InterPro" id="IPR000683">
    <property type="entry name" value="Gfo/Idh/MocA-like_OxRdtase_N"/>
</dbReference>
<dbReference type="eggNOG" id="COG0673">
    <property type="taxonomic scope" value="Bacteria"/>
</dbReference>
<keyword evidence="4" id="KW-1185">Reference proteome</keyword>
<sequence precursor="true">MNSTPNSARPGLSRRDFLQTTSKAAAGGVALAALSAERFAHAAGSDELKLALVGCGGRGTGAVNQNLNVGKGARLVAMADISRDRLDKSLQILKTQHPDQVDVSMANQFIGFDAYKHAIALADLVFVTTPQGFHPYHLAEAVRQGKHVFVEKPLAVDAPGVRRILAAAEEAKKKNLKIGVGLQRHHQPSYIEEVKRLHDGAVGDITSMTCYWLGNARAGLERLPGEGELQYQLRNWYYFTWISGDFIVDQHIHNIDIINWIKQGHPVRAQGMGGRQVRNDKKLHGQIFDHFFVEYEYADGSKLSSQCRQGQPGTYQEVSEHVVGTKGRADLNVGSRLFRITGPNAWELRLKQIEDGHQLEHFPLMEAIRNDKPYNELEIAAMSTMTAILGRMAVYSGKSVEWDEAINSKLQLMPEEVTWEMAPPVTPDADGNYPVAIPGRTVAF</sequence>
<dbReference type="PROSITE" id="PS51318">
    <property type="entry name" value="TAT"/>
    <property type="match status" value="1"/>
</dbReference>
<reference evidence="3 4" key="1">
    <citation type="journal article" date="2011" name="J. Bacteriol.">
        <title>Genome sequence of Chthoniobacter flavus Ellin428, an aerobic heterotrophic soil bacterium.</title>
        <authorList>
            <person name="Kant R."/>
            <person name="van Passel M.W."/>
            <person name="Palva A."/>
            <person name="Lucas S."/>
            <person name="Lapidus A."/>
            <person name="Glavina Del Rio T."/>
            <person name="Dalin E."/>
            <person name="Tice H."/>
            <person name="Bruce D."/>
            <person name="Goodwin L."/>
            <person name="Pitluck S."/>
            <person name="Larimer F.W."/>
            <person name="Land M.L."/>
            <person name="Hauser L."/>
            <person name="Sangwan P."/>
            <person name="de Vos W.M."/>
            <person name="Janssen P.H."/>
            <person name="Smidt H."/>
        </authorList>
    </citation>
    <scope>NUCLEOTIDE SEQUENCE [LARGE SCALE GENOMIC DNA]</scope>
    <source>
        <strain evidence="3 4">Ellin428</strain>
    </source>
</reference>
<dbReference type="AlphaFoldDB" id="B4D0V3"/>
<dbReference type="InterPro" id="IPR055170">
    <property type="entry name" value="GFO_IDH_MocA-like_dom"/>
</dbReference>
<dbReference type="EMBL" id="ABVL01000006">
    <property type="protein sequence ID" value="EDY19965.1"/>
    <property type="molecule type" value="Genomic_DNA"/>
</dbReference>
<dbReference type="RefSeq" id="WP_006979879.1">
    <property type="nucleotide sequence ID" value="NZ_ABVL01000006.1"/>
</dbReference>
<organism evidence="3 4">
    <name type="scientific">Chthoniobacter flavus Ellin428</name>
    <dbReference type="NCBI Taxonomy" id="497964"/>
    <lineage>
        <taxon>Bacteria</taxon>
        <taxon>Pseudomonadati</taxon>
        <taxon>Verrucomicrobiota</taxon>
        <taxon>Spartobacteria</taxon>
        <taxon>Chthoniobacterales</taxon>
        <taxon>Chthoniobacteraceae</taxon>
        <taxon>Chthoniobacter</taxon>
    </lineage>
</organism>
<dbReference type="STRING" id="497964.CfE428DRAFT_2554"/>
<evidence type="ECO:0000259" key="2">
    <source>
        <dbReference type="Pfam" id="PF22725"/>
    </source>
</evidence>
<dbReference type="Pfam" id="PF22725">
    <property type="entry name" value="GFO_IDH_MocA_C3"/>
    <property type="match status" value="1"/>
</dbReference>
<dbReference type="InterPro" id="IPR050463">
    <property type="entry name" value="Gfo/Idh/MocA_oxidrdct_glycsds"/>
</dbReference>
<feature type="domain" description="Gfo/Idh/MocA-like oxidoreductase N-terminal" evidence="1">
    <location>
        <begin position="49"/>
        <end position="174"/>
    </location>
</feature>
<dbReference type="Gene3D" id="3.40.50.720">
    <property type="entry name" value="NAD(P)-binding Rossmann-like Domain"/>
    <property type="match status" value="1"/>
</dbReference>
<gene>
    <name evidence="3" type="ORF">CfE428DRAFT_2554</name>
</gene>
<dbReference type="Pfam" id="PF01408">
    <property type="entry name" value="GFO_IDH_MocA"/>
    <property type="match status" value="1"/>
</dbReference>
<evidence type="ECO:0000259" key="1">
    <source>
        <dbReference type="Pfam" id="PF01408"/>
    </source>
</evidence>
<dbReference type="InParanoid" id="B4D0V3"/>